<sequence length="174" mass="20470">MSYTTDRQPQGRARSTANLLREGMISELVAIDDYSYFISYTDNREVKEIFHHIMEEEKRHYGMFLDALRKVDDEESAMQEKVKNEVKLSNRGREKLGIKNRPAKDDLLKFIRDAIKGELEAIILYDHMVNEICDEYVNKIINSITKEEKEHVEELTKVLVLLDKDTYGPIEWDI</sequence>
<dbReference type="Proteomes" id="UP000184241">
    <property type="component" value="Unassembled WGS sequence"/>
</dbReference>
<gene>
    <name evidence="4" type="ORF">SAMN02745941_02023</name>
</gene>
<proteinExistence type="predicted"/>
<dbReference type="AlphaFoldDB" id="A0A1M5YI46"/>
<dbReference type="GO" id="GO:0046872">
    <property type="term" value="F:metal ion binding"/>
    <property type="evidence" value="ECO:0007669"/>
    <property type="project" value="InterPro"/>
</dbReference>
<dbReference type="InterPro" id="IPR003251">
    <property type="entry name" value="Rr_diiron-bd_dom"/>
</dbReference>
<evidence type="ECO:0000259" key="3">
    <source>
        <dbReference type="Pfam" id="PF02915"/>
    </source>
</evidence>
<dbReference type="EMBL" id="FQXU01000006">
    <property type="protein sequence ID" value="SHI11721.1"/>
    <property type="molecule type" value="Genomic_DNA"/>
</dbReference>
<dbReference type="SUPFAM" id="SSF47240">
    <property type="entry name" value="Ferritin-like"/>
    <property type="match status" value="1"/>
</dbReference>
<evidence type="ECO:0000256" key="1">
    <source>
        <dbReference type="ARBA" id="ARBA00033738"/>
    </source>
</evidence>
<evidence type="ECO:0000313" key="4">
    <source>
        <dbReference type="EMBL" id="SHI11721.1"/>
    </source>
</evidence>
<dbReference type="GO" id="GO:0140737">
    <property type="term" value="C:encapsulin nanocompartment"/>
    <property type="evidence" value="ECO:0007669"/>
    <property type="project" value="UniProtKB-SubCell"/>
</dbReference>
<dbReference type="PANTHER" id="PTHR37165:SF1">
    <property type="entry name" value="TYPE 1 ENCAPSULIN SHELL PROTEIN"/>
    <property type="match status" value="1"/>
</dbReference>
<name>A0A1M5YI46_9CLOT</name>
<dbReference type="RefSeq" id="WP_073019151.1">
    <property type="nucleotide sequence ID" value="NZ_FQXU01000006.1"/>
</dbReference>
<dbReference type="InterPro" id="IPR009078">
    <property type="entry name" value="Ferritin-like_SF"/>
</dbReference>
<evidence type="ECO:0000313" key="5">
    <source>
        <dbReference type="Proteomes" id="UP000184241"/>
    </source>
</evidence>
<dbReference type="Pfam" id="PF02915">
    <property type="entry name" value="Rubrerythrin"/>
    <property type="match status" value="1"/>
</dbReference>
<evidence type="ECO:0000256" key="2">
    <source>
        <dbReference type="ARBA" id="ARBA00033787"/>
    </source>
</evidence>
<accession>A0A1M5YI46</accession>
<organism evidence="4 5">
    <name type="scientific">Clostridium intestinale DSM 6191</name>
    <dbReference type="NCBI Taxonomy" id="1121320"/>
    <lineage>
        <taxon>Bacteria</taxon>
        <taxon>Bacillati</taxon>
        <taxon>Bacillota</taxon>
        <taxon>Clostridia</taxon>
        <taxon>Eubacteriales</taxon>
        <taxon>Clostridiaceae</taxon>
        <taxon>Clostridium</taxon>
    </lineage>
</organism>
<dbReference type="InterPro" id="IPR051429">
    <property type="entry name" value="Encapsulin_nc"/>
</dbReference>
<feature type="domain" description="Rubrerythrin diiron-binding" evidence="3">
    <location>
        <begin position="19"/>
        <end position="158"/>
    </location>
</feature>
<reference evidence="4 5" key="1">
    <citation type="submission" date="2016-11" db="EMBL/GenBank/DDBJ databases">
        <authorList>
            <person name="Jaros S."/>
            <person name="Januszkiewicz K."/>
            <person name="Wedrychowicz H."/>
        </authorList>
    </citation>
    <scope>NUCLEOTIDE SEQUENCE [LARGE SCALE GENOMIC DNA]</scope>
    <source>
        <strain evidence="4 5">DSM 6191</strain>
    </source>
</reference>
<dbReference type="Gene3D" id="6.10.140.1960">
    <property type="match status" value="2"/>
</dbReference>
<comment type="subcellular location">
    <subcellularLocation>
        <location evidence="1">Encapsulin nanocompartment</location>
    </subcellularLocation>
</comment>
<dbReference type="GO" id="GO:0016491">
    <property type="term" value="F:oxidoreductase activity"/>
    <property type="evidence" value="ECO:0007669"/>
    <property type="project" value="InterPro"/>
</dbReference>
<dbReference type="PANTHER" id="PTHR37165">
    <property type="entry name" value="PEPTIDASE U56 FAMILY"/>
    <property type="match status" value="1"/>
</dbReference>
<protein>
    <submittedName>
        <fullName evidence="4">Rubrerythrin</fullName>
    </submittedName>
</protein>
<keyword evidence="2" id="KW-1284">Encapsulin nanocompartment</keyword>